<accession>A0ABT7XZ85</accession>
<dbReference type="PANTHER" id="PTHR43463">
    <property type="entry name" value="NICOTINATE-NUCLEOTIDE--DIMETHYLBENZIMIDAZOLE PHOSPHORIBOSYLTRANSFERASE"/>
    <property type="match status" value="1"/>
</dbReference>
<evidence type="ECO:0000256" key="7">
    <source>
        <dbReference type="ARBA" id="ARBA00022679"/>
    </source>
</evidence>
<dbReference type="PANTHER" id="PTHR43463:SF1">
    <property type="entry name" value="NICOTINATE-NUCLEOTIDE--DIMETHYLBENZIMIDAZOLE PHOSPHORIBOSYLTRANSFERASE"/>
    <property type="match status" value="1"/>
</dbReference>
<dbReference type="Gene3D" id="3.40.50.10210">
    <property type="match status" value="1"/>
</dbReference>
<dbReference type="SUPFAM" id="SSF52733">
    <property type="entry name" value="Nicotinate mononucleotide:5,6-dimethylbenzimidazole phosphoribosyltransferase (CobT)"/>
    <property type="match status" value="1"/>
</dbReference>
<dbReference type="InterPro" id="IPR017846">
    <property type="entry name" value="Nict_dMeBzImd_PRibTrfase_bact"/>
</dbReference>
<dbReference type="Pfam" id="PF02277">
    <property type="entry name" value="DBI_PRT"/>
    <property type="match status" value="1"/>
</dbReference>
<keyword evidence="12" id="KW-1185">Reference proteome</keyword>
<dbReference type="Proteomes" id="UP001169719">
    <property type="component" value="Unassembled WGS sequence"/>
</dbReference>
<comment type="similarity">
    <text evidence="2 10">Belongs to the CobT family.</text>
</comment>
<comment type="catalytic activity">
    <reaction evidence="9 10">
        <text>5,6-dimethylbenzimidazole + nicotinate beta-D-ribonucleotide = alpha-ribazole 5'-phosphate + nicotinate + H(+)</text>
        <dbReference type="Rhea" id="RHEA:11196"/>
        <dbReference type="ChEBI" id="CHEBI:15378"/>
        <dbReference type="ChEBI" id="CHEBI:15890"/>
        <dbReference type="ChEBI" id="CHEBI:32544"/>
        <dbReference type="ChEBI" id="CHEBI:57502"/>
        <dbReference type="ChEBI" id="CHEBI:57918"/>
        <dbReference type="EC" id="2.4.2.21"/>
    </reaction>
</comment>
<dbReference type="EMBL" id="JAUEOZ010000001">
    <property type="protein sequence ID" value="MDN2481055.1"/>
    <property type="molecule type" value="Genomic_DNA"/>
</dbReference>
<evidence type="ECO:0000256" key="9">
    <source>
        <dbReference type="ARBA" id="ARBA00047340"/>
    </source>
</evidence>
<protein>
    <recommendedName>
        <fullName evidence="4 10">Nicotinate-nucleotide--dimethylbenzimidazole phosphoribosyltransferase</fullName>
        <shortName evidence="10">NN:DBI PRT</shortName>
        <ecNumber evidence="3 10">2.4.2.21</ecNumber>
    </recommendedName>
    <alternativeName>
        <fullName evidence="8 10">N(1)-alpha-phosphoribosyltransferase</fullName>
    </alternativeName>
</protein>
<organism evidence="11 12">
    <name type="scientific">Vibrio agarivorans</name>
    <dbReference type="NCBI Taxonomy" id="153622"/>
    <lineage>
        <taxon>Bacteria</taxon>
        <taxon>Pseudomonadati</taxon>
        <taxon>Pseudomonadota</taxon>
        <taxon>Gammaproteobacteria</taxon>
        <taxon>Vibrionales</taxon>
        <taxon>Vibrionaceae</taxon>
        <taxon>Vibrio</taxon>
    </lineage>
</organism>
<dbReference type="NCBIfam" id="TIGR03160">
    <property type="entry name" value="cobT_DBIPRT"/>
    <property type="match status" value="1"/>
</dbReference>
<evidence type="ECO:0000256" key="2">
    <source>
        <dbReference type="ARBA" id="ARBA00007110"/>
    </source>
</evidence>
<feature type="active site" description="Proton acceptor" evidence="10">
    <location>
        <position position="312"/>
    </location>
</feature>
<evidence type="ECO:0000256" key="5">
    <source>
        <dbReference type="ARBA" id="ARBA00022573"/>
    </source>
</evidence>
<evidence type="ECO:0000256" key="10">
    <source>
        <dbReference type="HAMAP-Rule" id="MF_00230"/>
    </source>
</evidence>
<comment type="function">
    <text evidence="10">Catalyzes the synthesis of alpha-ribazole-5'-phosphate from nicotinate mononucleotide (NAMN) and 5,6-dimethylbenzimidazole (DMB).</text>
</comment>
<dbReference type="HAMAP" id="MF_00230">
    <property type="entry name" value="CobT"/>
    <property type="match status" value="1"/>
</dbReference>
<dbReference type="Gene3D" id="1.10.1610.10">
    <property type="match status" value="1"/>
</dbReference>
<dbReference type="RefSeq" id="WP_289961185.1">
    <property type="nucleotide sequence ID" value="NZ_JAUEOZ010000001.1"/>
</dbReference>
<dbReference type="InterPro" id="IPR036087">
    <property type="entry name" value="Nict_dMeBzImd_PRibTrfase_sf"/>
</dbReference>
<dbReference type="InterPro" id="IPR023195">
    <property type="entry name" value="Nict_dMeBzImd_PRibTrfase_N"/>
</dbReference>
<evidence type="ECO:0000256" key="3">
    <source>
        <dbReference type="ARBA" id="ARBA00011991"/>
    </source>
</evidence>
<comment type="pathway">
    <text evidence="1 10">Nucleoside biosynthesis; alpha-ribazole biosynthesis; alpha-ribazole from 5,6-dimethylbenzimidazole: step 1/2.</text>
</comment>
<dbReference type="CDD" id="cd02439">
    <property type="entry name" value="DMB-PRT_CobT"/>
    <property type="match status" value="1"/>
</dbReference>
<dbReference type="GO" id="GO:0008939">
    <property type="term" value="F:nicotinate-nucleotide-dimethylbenzimidazole phosphoribosyltransferase activity"/>
    <property type="evidence" value="ECO:0007669"/>
    <property type="project" value="UniProtKB-EC"/>
</dbReference>
<evidence type="ECO:0000256" key="8">
    <source>
        <dbReference type="ARBA" id="ARBA00030686"/>
    </source>
</evidence>
<evidence type="ECO:0000256" key="1">
    <source>
        <dbReference type="ARBA" id="ARBA00005049"/>
    </source>
</evidence>
<keyword evidence="7 10" id="KW-0808">Transferase</keyword>
<comment type="caution">
    <text evidence="11">The sequence shown here is derived from an EMBL/GenBank/DDBJ whole genome shotgun (WGS) entry which is preliminary data.</text>
</comment>
<dbReference type="InterPro" id="IPR003200">
    <property type="entry name" value="Nict_dMeBzImd_PRibTrfase"/>
</dbReference>
<name>A0ABT7XZ85_9VIBR</name>
<evidence type="ECO:0000256" key="4">
    <source>
        <dbReference type="ARBA" id="ARBA00015486"/>
    </source>
</evidence>
<gene>
    <name evidence="10 11" type="primary">cobT</name>
    <name evidence="11" type="ORF">QWJ08_06570</name>
</gene>
<dbReference type="NCBIfam" id="NF000996">
    <property type="entry name" value="PRK00105.1"/>
    <property type="match status" value="1"/>
</dbReference>
<keyword evidence="6 10" id="KW-0328">Glycosyltransferase</keyword>
<sequence length="343" mass="36383">MMLNSPLSQDIQNKINSKTKPVGALGQLEQVALQMAVIQGKGAETAPKSILVKKPTLIIFAGDHGIAEQGVSIAPSVVTQQMVANFLAGGAAANCFCRTNDVAMEIVDCGMIAPVPSKAEHYFEQRLGEGTRDFSQQAAMTLEQVERGLKLGAERVHSLAVQGCNTVMFGEMGIGNTSSAAALLALLSKQPVEQCVGYGTGISNQQLALKRTLIEQAVIRVSEATPKQALIEVGGFEIVQMVGAFLAAQEHNMIVLVDGFIVSVAAYVATLMREECLEQMIFAHCSQESGHQLLLALLEAKPLLDLALRLGEGTGAVIALPLLRASAEFYNTMASFEQAGVTV</sequence>
<proteinExistence type="inferred from homology"/>
<evidence type="ECO:0000256" key="6">
    <source>
        <dbReference type="ARBA" id="ARBA00022676"/>
    </source>
</evidence>
<dbReference type="EC" id="2.4.2.21" evidence="3 10"/>
<keyword evidence="5 10" id="KW-0169">Cobalamin biosynthesis</keyword>
<evidence type="ECO:0000313" key="12">
    <source>
        <dbReference type="Proteomes" id="UP001169719"/>
    </source>
</evidence>
<evidence type="ECO:0000313" key="11">
    <source>
        <dbReference type="EMBL" id="MDN2481055.1"/>
    </source>
</evidence>
<reference evidence="11" key="1">
    <citation type="submission" date="2024-05" db="EMBL/GenBank/DDBJ databases">
        <title>Genome Sequences of Four Agar- Degrading Marine Bacteria.</title>
        <authorList>
            <person name="Phillips E.K."/>
            <person name="Shaffer J.C."/>
            <person name="Henson M.W."/>
            <person name="Temperton B."/>
            <person name="Thrash C.J."/>
            <person name="Martin M.O."/>
        </authorList>
    </citation>
    <scope>NUCLEOTIDE SEQUENCE</scope>
    <source>
        <strain evidence="11">EKP203</strain>
    </source>
</reference>